<reference evidence="8 9" key="1">
    <citation type="submission" date="2011-09" db="EMBL/GenBank/DDBJ databases">
        <authorList>
            <person name="Carlier A."/>
        </authorList>
    </citation>
    <scope>NUCLEOTIDE SEQUENCE [LARGE SCALE GENOMIC DNA]</scope>
    <source>
        <strain evidence="8 9">UZHbot1</strain>
    </source>
</reference>
<feature type="domain" description="N-end rule aminoacyl transferase C-terminal" evidence="7">
    <location>
        <begin position="131"/>
        <end position="261"/>
    </location>
</feature>
<feature type="region of interest" description="Disordered" evidence="5">
    <location>
        <begin position="277"/>
        <end position="311"/>
    </location>
</feature>
<keyword evidence="2 4" id="KW-0808">Transferase</keyword>
<dbReference type="STRING" id="1055526.BKIR_c69_3322"/>
<keyword evidence="1 4" id="KW-0963">Cytoplasm</keyword>
<name>G4MGT7_9BURK</name>
<comment type="catalytic activity">
    <reaction evidence="4">
        <text>N-terminal L-aspartyl-[protein] + L-leucyl-tRNA(Leu) = N-terminal L-leucyl-L-aspartyl-[protein] + tRNA(Leu) + H(+)</text>
        <dbReference type="Rhea" id="RHEA:50420"/>
        <dbReference type="Rhea" id="RHEA-COMP:9613"/>
        <dbReference type="Rhea" id="RHEA-COMP:9622"/>
        <dbReference type="Rhea" id="RHEA-COMP:12669"/>
        <dbReference type="Rhea" id="RHEA-COMP:12674"/>
        <dbReference type="ChEBI" id="CHEBI:15378"/>
        <dbReference type="ChEBI" id="CHEBI:64720"/>
        <dbReference type="ChEBI" id="CHEBI:78442"/>
        <dbReference type="ChEBI" id="CHEBI:78494"/>
        <dbReference type="ChEBI" id="CHEBI:133042"/>
        <dbReference type="EC" id="2.3.2.29"/>
    </reaction>
</comment>
<dbReference type="NCBIfam" id="NF002346">
    <property type="entry name" value="PRK01305.2-3"/>
    <property type="match status" value="1"/>
</dbReference>
<evidence type="ECO:0000256" key="1">
    <source>
        <dbReference type="ARBA" id="ARBA00022490"/>
    </source>
</evidence>
<dbReference type="NCBIfam" id="NF002342">
    <property type="entry name" value="PRK01305.1-3"/>
    <property type="match status" value="1"/>
</dbReference>
<dbReference type="HAMAP" id="MF_00689">
    <property type="entry name" value="Bpt"/>
    <property type="match status" value="1"/>
</dbReference>
<dbReference type="GO" id="GO:0071596">
    <property type="term" value="P:ubiquitin-dependent protein catabolic process via the N-end rule pathway"/>
    <property type="evidence" value="ECO:0007669"/>
    <property type="project" value="InterPro"/>
</dbReference>
<dbReference type="GO" id="GO:0005737">
    <property type="term" value="C:cytoplasm"/>
    <property type="evidence" value="ECO:0007669"/>
    <property type="project" value="UniProtKB-SubCell"/>
</dbReference>
<evidence type="ECO:0000313" key="9">
    <source>
        <dbReference type="Proteomes" id="UP000003511"/>
    </source>
</evidence>
<reference evidence="8 9" key="2">
    <citation type="submission" date="2011-10" db="EMBL/GenBank/DDBJ databases">
        <title>Draft genome sequence of Candidatus Burkholderia kirkii.</title>
        <authorList>
            <person name="Carlier A.L."/>
            <person name="Eberl L."/>
        </authorList>
    </citation>
    <scope>NUCLEOTIDE SEQUENCE [LARGE SCALE GENOMIC DNA]</scope>
    <source>
        <strain evidence="8 9">UZHbot1</strain>
    </source>
</reference>
<proteinExistence type="inferred from homology"/>
<dbReference type="PANTHER" id="PTHR21367">
    <property type="entry name" value="ARGININE-TRNA-PROTEIN TRANSFERASE 1"/>
    <property type="match status" value="1"/>
</dbReference>
<comment type="similarity">
    <text evidence="4">Belongs to the R-transferase family. Bpt subfamily.</text>
</comment>
<dbReference type="Pfam" id="PF04377">
    <property type="entry name" value="ATE_C"/>
    <property type="match status" value="1"/>
</dbReference>
<feature type="region of interest" description="Disordered" evidence="5">
    <location>
        <begin position="1"/>
        <end position="21"/>
    </location>
</feature>
<dbReference type="InterPro" id="IPR016181">
    <property type="entry name" value="Acyl_CoA_acyltransferase"/>
</dbReference>
<evidence type="ECO:0000256" key="3">
    <source>
        <dbReference type="ARBA" id="ARBA00023315"/>
    </source>
</evidence>
<protein>
    <recommendedName>
        <fullName evidence="4">Aspartate/glutamate leucyltransferase</fullName>
        <ecNumber evidence="4">2.3.2.29</ecNumber>
    </recommendedName>
</protein>
<keyword evidence="3 4" id="KW-0012">Acyltransferase</keyword>
<dbReference type="Proteomes" id="UP000003511">
    <property type="component" value="Unassembled WGS sequence"/>
</dbReference>
<evidence type="ECO:0000259" key="7">
    <source>
        <dbReference type="Pfam" id="PF04377"/>
    </source>
</evidence>
<feature type="compositionally biased region" description="Low complexity" evidence="5">
    <location>
        <begin position="291"/>
        <end position="311"/>
    </location>
</feature>
<dbReference type="InterPro" id="IPR007472">
    <property type="entry name" value="N-end_Aminoacyl_Trfase_C"/>
</dbReference>
<gene>
    <name evidence="4" type="primary">bpt</name>
    <name evidence="8" type="ORF">BKIR_c69_3322</name>
</gene>
<evidence type="ECO:0000256" key="4">
    <source>
        <dbReference type="HAMAP-Rule" id="MF_00689"/>
    </source>
</evidence>
<comment type="caution">
    <text evidence="8">The sequence shown here is derived from an EMBL/GenBank/DDBJ whole genome shotgun (WGS) entry which is preliminary data.</text>
</comment>
<dbReference type="PANTHER" id="PTHR21367:SF1">
    <property type="entry name" value="ARGINYL-TRNA--PROTEIN TRANSFERASE 1"/>
    <property type="match status" value="1"/>
</dbReference>
<dbReference type="GO" id="GO:0004057">
    <property type="term" value="F:arginyl-tRNA--protein transferase activity"/>
    <property type="evidence" value="ECO:0007669"/>
    <property type="project" value="InterPro"/>
</dbReference>
<evidence type="ECO:0000256" key="5">
    <source>
        <dbReference type="SAM" id="MobiDB-lite"/>
    </source>
</evidence>
<accession>G4MGT7</accession>
<organism evidence="8 9">
    <name type="scientific">Candidatus Paraburkholderia kirkii UZHbot1</name>
    <dbReference type="NCBI Taxonomy" id="1055526"/>
    <lineage>
        <taxon>Bacteria</taxon>
        <taxon>Pseudomonadati</taxon>
        <taxon>Pseudomonadota</taxon>
        <taxon>Betaproteobacteria</taxon>
        <taxon>Burkholderiales</taxon>
        <taxon>Burkholderiaceae</taxon>
        <taxon>Paraburkholderia</taxon>
    </lineage>
</organism>
<dbReference type="EC" id="2.3.2.29" evidence="4"/>
<dbReference type="NCBIfam" id="NF002341">
    <property type="entry name" value="PRK01305.1-1"/>
    <property type="match status" value="1"/>
</dbReference>
<evidence type="ECO:0000313" key="8">
    <source>
        <dbReference type="EMBL" id="CCD40366.1"/>
    </source>
</evidence>
<dbReference type="InterPro" id="IPR017138">
    <property type="entry name" value="Asp_Glu_LeuTrfase"/>
</dbReference>
<dbReference type="InterPro" id="IPR007471">
    <property type="entry name" value="N-end_Aminoacyl_Trfase_N"/>
</dbReference>
<dbReference type="Pfam" id="PF04376">
    <property type="entry name" value="ATE_N"/>
    <property type="match status" value="1"/>
</dbReference>
<comment type="function">
    <text evidence="4">Functions in the N-end rule pathway of protein degradation where it conjugates Leu from its aminoacyl-tRNA to the N-termini of proteins containing an N-terminal aspartate or glutamate.</text>
</comment>
<dbReference type="AlphaFoldDB" id="G4MGT7"/>
<comment type="subcellular location">
    <subcellularLocation>
        <location evidence="4">Cytoplasm</location>
    </subcellularLocation>
</comment>
<dbReference type="SUPFAM" id="SSF55729">
    <property type="entry name" value="Acyl-CoA N-acyltransferases (Nat)"/>
    <property type="match status" value="1"/>
</dbReference>
<dbReference type="InterPro" id="IPR030700">
    <property type="entry name" value="N-end_Aminoacyl_Trfase"/>
</dbReference>
<dbReference type="EMBL" id="CAFE01000247">
    <property type="protein sequence ID" value="CCD40366.1"/>
    <property type="molecule type" value="Genomic_DNA"/>
</dbReference>
<keyword evidence="9" id="KW-1185">Reference proteome</keyword>
<evidence type="ECO:0000259" key="6">
    <source>
        <dbReference type="Pfam" id="PF04376"/>
    </source>
</evidence>
<feature type="domain" description="N-end aminoacyl transferase N-terminal" evidence="6">
    <location>
        <begin position="41"/>
        <end position="111"/>
    </location>
</feature>
<dbReference type="HOGENOM" id="CLU_077607_0_0_4"/>
<dbReference type="GO" id="GO:0008914">
    <property type="term" value="F:leucyl-tRNA--protein transferase activity"/>
    <property type="evidence" value="ECO:0007669"/>
    <property type="project" value="UniProtKB-UniRule"/>
</dbReference>
<evidence type="ECO:0000256" key="2">
    <source>
        <dbReference type="ARBA" id="ARBA00022679"/>
    </source>
</evidence>
<comment type="catalytic activity">
    <reaction evidence="4">
        <text>N-terminal L-glutamyl-[protein] + L-leucyl-tRNA(Leu) = N-terminal L-leucyl-L-glutamyl-[protein] + tRNA(Leu) + H(+)</text>
        <dbReference type="Rhea" id="RHEA:50412"/>
        <dbReference type="Rhea" id="RHEA-COMP:9613"/>
        <dbReference type="Rhea" id="RHEA-COMP:9622"/>
        <dbReference type="Rhea" id="RHEA-COMP:12664"/>
        <dbReference type="Rhea" id="RHEA-COMP:12668"/>
        <dbReference type="ChEBI" id="CHEBI:15378"/>
        <dbReference type="ChEBI" id="CHEBI:64721"/>
        <dbReference type="ChEBI" id="CHEBI:78442"/>
        <dbReference type="ChEBI" id="CHEBI:78494"/>
        <dbReference type="ChEBI" id="CHEBI:133041"/>
        <dbReference type="EC" id="2.3.2.29"/>
    </reaction>
</comment>
<sequence>MLRAPAGNDETTPARAANVTHPNELPLSPLSALQFYATAPYPCSYLDGRVACSQVATPSHLINSDVYTELVKAGFRRSGVFTYRPYCDSCRACVPVRVPVARFMPNRTQRRVWKQHANLVASVAPLHYDEEHYAFYMRYQSARHAGGGMDRDSRDQYEQFLLQSRINSRLVEFREPAHPGHPDEPGELRMISMIDILGDGLSSVYTFFEPDLPKTSYGTFSILWQIEQAKNLDLPHVYLGYWIRESEKMAYKANFQTLEGLIDGRWSLLDPVNTHSAGTLPMPGASRVRTSSGNRARPRRSAPSGPASKCR</sequence>